<dbReference type="EMBL" id="GGEC01055989">
    <property type="protein sequence ID" value="MBX36473.1"/>
    <property type="molecule type" value="Transcribed_RNA"/>
</dbReference>
<dbReference type="AlphaFoldDB" id="A0A2P2N1W4"/>
<evidence type="ECO:0000313" key="1">
    <source>
        <dbReference type="EMBL" id="MBX36473.1"/>
    </source>
</evidence>
<organism evidence="1">
    <name type="scientific">Rhizophora mucronata</name>
    <name type="common">Asiatic mangrove</name>
    <dbReference type="NCBI Taxonomy" id="61149"/>
    <lineage>
        <taxon>Eukaryota</taxon>
        <taxon>Viridiplantae</taxon>
        <taxon>Streptophyta</taxon>
        <taxon>Embryophyta</taxon>
        <taxon>Tracheophyta</taxon>
        <taxon>Spermatophyta</taxon>
        <taxon>Magnoliopsida</taxon>
        <taxon>eudicotyledons</taxon>
        <taxon>Gunneridae</taxon>
        <taxon>Pentapetalae</taxon>
        <taxon>rosids</taxon>
        <taxon>fabids</taxon>
        <taxon>Malpighiales</taxon>
        <taxon>Rhizophoraceae</taxon>
        <taxon>Rhizophora</taxon>
    </lineage>
</organism>
<accession>A0A2P2N1W4</accession>
<name>A0A2P2N1W4_RHIMU</name>
<proteinExistence type="predicted"/>
<sequence length="25" mass="2859">MEVSWQCVLLGSRATWGSCFIEARE</sequence>
<reference evidence="1" key="1">
    <citation type="submission" date="2018-02" db="EMBL/GenBank/DDBJ databases">
        <title>Rhizophora mucronata_Transcriptome.</title>
        <authorList>
            <person name="Meera S.P."/>
            <person name="Sreeshan A."/>
            <person name="Augustine A."/>
        </authorList>
    </citation>
    <scope>NUCLEOTIDE SEQUENCE</scope>
    <source>
        <tissue evidence="1">Leaf</tissue>
    </source>
</reference>
<protein>
    <submittedName>
        <fullName evidence="1">Uncharacterized protein</fullName>
    </submittedName>
</protein>